<keyword evidence="3 7" id="KW-0812">Transmembrane</keyword>
<feature type="region of interest" description="Disordered" evidence="6">
    <location>
        <begin position="239"/>
        <end position="275"/>
    </location>
</feature>
<dbReference type="Gene3D" id="1.20.1420.30">
    <property type="entry name" value="NCX, central ion-binding region"/>
    <property type="match status" value="2"/>
</dbReference>
<evidence type="ECO:0000256" key="4">
    <source>
        <dbReference type="ARBA" id="ARBA00022989"/>
    </source>
</evidence>
<proteinExistence type="predicted"/>
<evidence type="ECO:0000256" key="7">
    <source>
        <dbReference type="SAM" id="Phobius"/>
    </source>
</evidence>
<gene>
    <name evidence="10" type="ORF">Ae201684_001965</name>
</gene>
<protein>
    <recommendedName>
        <fullName evidence="9">Sodium/calcium exchanger membrane region domain-containing protein</fullName>
    </recommendedName>
</protein>
<feature type="transmembrane region" description="Helical" evidence="7">
    <location>
        <begin position="582"/>
        <end position="601"/>
    </location>
</feature>
<feature type="transmembrane region" description="Helical" evidence="7">
    <location>
        <begin position="440"/>
        <end position="458"/>
    </location>
</feature>
<dbReference type="Pfam" id="PF01699">
    <property type="entry name" value="Na_Ca_ex"/>
    <property type="match status" value="2"/>
</dbReference>
<dbReference type="InterPro" id="IPR044880">
    <property type="entry name" value="NCX_ion-bd_dom_sf"/>
</dbReference>
<keyword evidence="2" id="KW-0813">Transport</keyword>
<evidence type="ECO:0000256" key="2">
    <source>
        <dbReference type="ARBA" id="ARBA00022448"/>
    </source>
</evidence>
<feature type="transmembrane region" description="Helical" evidence="7">
    <location>
        <begin position="509"/>
        <end position="534"/>
    </location>
</feature>
<feature type="transmembrane region" description="Helical" evidence="7">
    <location>
        <begin position="73"/>
        <end position="93"/>
    </location>
</feature>
<keyword evidence="5 7" id="KW-0472">Membrane</keyword>
<evidence type="ECO:0000256" key="8">
    <source>
        <dbReference type="SAM" id="SignalP"/>
    </source>
</evidence>
<feature type="signal peptide" evidence="8">
    <location>
        <begin position="1"/>
        <end position="27"/>
    </location>
</feature>
<dbReference type="GO" id="GO:0008324">
    <property type="term" value="F:monoatomic cation transmembrane transporter activity"/>
    <property type="evidence" value="ECO:0007669"/>
    <property type="project" value="TreeGrafter"/>
</dbReference>
<evidence type="ECO:0000259" key="9">
    <source>
        <dbReference type="Pfam" id="PF01699"/>
    </source>
</evidence>
<evidence type="ECO:0000256" key="5">
    <source>
        <dbReference type="ARBA" id="ARBA00023136"/>
    </source>
</evidence>
<sequence>MAGRSTTSPLILWWSCLLVLLATSVHAEFTFPEGCVRSQFADVPAKDRCACAQATRAVWLDYLTFHYCSMADYQWASISLLSFMLCVMFYIVADTTDRFTVPAVTFITHSTKIEPAVAGATLLAFANGMPDLISCVASFSGRSKHMGFGVGGLLGSGLVISCFTLGYLAYLSNGFPVQKRPLMRDAVFYLIALAGLVGVCTVGYVTVTMSLMALCLYAMYTISIIWMKLAQEDNIAIPQETPQEPGTPPLSPEPELEPSLEDGNAKTASPKTVDVEPKDMQEVPLVLVKPSGQYVEVALDSPFEKALDIDTPTTEISESSLVERDDESLSSSEVNSLMPSRTFGEYMDSMTGWNNSSFFGKFATVILFPLLWARQVTVPSLNDNLLVHRGDVVSWAFWIPPFLVGVCTQFTIPSWPLLALTASASILGAVYSYLYVNRSWYFRCTVISLVTSSMWVFVVGHEIVAALHVVGVSLGISGSTLGILVLAWGNSIGDFVGNAALARQGHAQMATAACLAGPIFNTLVGGGFSLLLGCSQSVEHVVPLGSTSDKTTLRSGFLVLSLCLLSLVVLCCQYTLHVSLTKWFGLFLMVLYSVFCVTTIVEETMS</sequence>
<dbReference type="AlphaFoldDB" id="A0A6G0XRS6"/>
<comment type="caution">
    <text evidence="10">The sequence shown here is derived from an EMBL/GenBank/DDBJ whole genome shotgun (WGS) entry which is preliminary data.</text>
</comment>
<evidence type="ECO:0000256" key="6">
    <source>
        <dbReference type="SAM" id="MobiDB-lite"/>
    </source>
</evidence>
<feature type="transmembrane region" description="Helical" evidence="7">
    <location>
        <begin position="148"/>
        <end position="170"/>
    </location>
</feature>
<reference evidence="10 11" key="1">
    <citation type="submission" date="2019-07" db="EMBL/GenBank/DDBJ databases">
        <title>Genomics analysis of Aphanomyces spp. identifies a new class of oomycete effector associated with host adaptation.</title>
        <authorList>
            <person name="Gaulin E."/>
        </authorList>
    </citation>
    <scope>NUCLEOTIDE SEQUENCE [LARGE SCALE GENOMIC DNA]</scope>
    <source>
        <strain evidence="10 11">ATCC 201684</strain>
    </source>
</reference>
<dbReference type="EMBL" id="VJMJ01000019">
    <property type="protein sequence ID" value="KAF0743276.1"/>
    <property type="molecule type" value="Genomic_DNA"/>
</dbReference>
<feature type="transmembrane region" description="Helical" evidence="7">
    <location>
        <begin position="465"/>
        <end position="489"/>
    </location>
</feature>
<feature type="transmembrane region" description="Helical" evidence="7">
    <location>
        <begin position="555"/>
        <end position="576"/>
    </location>
</feature>
<name>A0A6G0XRS6_9STRA</name>
<accession>A0A6G0XRS6</accession>
<feature type="transmembrane region" description="Helical" evidence="7">
    <location>
        <begin position="417"/>
        <end position="434"/>
    </location>
</feature>
<keyword evidence="4 7" id="KW-1133">Transmembrane helix</keyword>
<feature type="domain" description="Sodium/calcium exchanger membrane region" evidence="9">
    <location>
        <begin position="82"/>
        <end position="225"/>
    </location>
</feature>
<feature type="chain" id="PRO_5026303282" description="Sodium/calcium exchanger membrane region domain-containing protein" evidence="8">
    <location>
        <begin position="28"/>
        <end position="606"/>
    </location>
</feature>
<feature type="region of interest" description="Disordered" evidence="6">
    <location>
        <begin position="314"/>
        <end position="334"/>
    </location>
</feature>
<feature type="domain" description="Sodium/calcium exchanger membrane region" evidence="9">
    <location>
        <begin position="447"/>
        <end position="600"/>
    </location>
</feature>
<dbReference type="InterPro" id="IPR051359">
    <property type="entry name" value="CaCA_antiporter"/>
</dbReference>
<feature type="transmembrane region" description="Helical" evidence="7">
    <location>
        <begin position="353"/>
        <end position="372"/>
    </location>
</feature>
<evidence type="ECO:0000313" key="11">
    <source>
        <dbReference type="Proteomes" id="UP000481153"/>
    </source>
</evidence>
<evidence type="ECO:0000313" key="10">
    <source>
        <dbReference type="EMBL" id="KAF0743276.1"/>
    </source>
</evidence>
<feature type="transmembrane region" description="Helical" evidence="7">
    <location>
        <begin position="190"/>
        <end position="220"/>
    </location>
</feature>
<organism evidence="10 11">
    <name type="scientific">Aphanomyces euteiches</name>
    <dbReference type="NCBI Taxonomy" id="100861"/>
    <lineage>
        <taxon>Eukaryota</taxon>
        <taxon>Sar</taxon>
        <taxon>Stramenopiles</taxon>
        <taxon>Oomycota</taxon>
        <taxon>Saprolegniomycetes</taxon>
        <taxon>Saprolegniales</taxon>
        <taxon>Verrucalvaceae</taxon>
        <taxon>Aphanomyces</taxon>
    </lineage>
</organism>
<dbReference type="Proteomes" id="UP000481153">
    <property type="component" value="Unassembled WGS sequence"/>
</dbReference>
<dbReference type="PANTHER" id="PTHR12266:SF0">
    <property type="entry name" value="MITOCHONDRIAL SODIUM_CALCIUM EXCHANGER PROTEIN"/>
    <property type="match status" value="1"/>
</dbReference>
<evidence type="ECO:0000256" key="3">
    <source>
        <dbReference type="ARBA" id="ARBA00022692"/>
    </source>
</evidence>
<evidence type="ECO:0000256" key="1">
    <source>
        <dbReference type="ARBA" id="ARBA00004141"/>
    </source>
</evidence>
<dbReference type="InterPro" id="IPR004837">
    <property type="entry name" value="NaCa_Exmemb"/>
</dbReference>
<dbReference type="VEuPathDB" id="FungiDB:AeMF1_019770"/>
<keyword evidence="8" id="KW-0732">Signal</keyword>
<dbReference type="PANTHER" id="PTHR12266">
    <property type="entry name" value="NA+/CA2+ K+ INDEPENDENT EXCHANGER"/>
    <property type="match status" value="1"/>
</dbReference>
<comment type="subcellular location">
    <subcellularLocation>
        <location evidence="1">Membrane</location>
        <topology evidence="1">Multi-pass membrane protein</topology>
    </subcellularLocation>
</comment>
<dbReference type="GO" id="GO:0016020">
    <property type="term" value="C:membrane"/>
    <property type="evidence" value="ECO:0007669"/>
    <property type="project" value="UniProtKB-SubCell"/>
</dbReference>
<keyword evidence="11" id="KW-1185">Reference proteome</keyword>